<evidence type="ECO:0000313" key="4">
    <source>
        <dbReference type="Proteomes" id="UP000712600"/>
    </source>
</evidence>
<dbReference type="Proteomes" id="UP000712600">
    <property type="component" value="Unassembled WGS sequence"/>
</dbReference>
<dbReference type="PANTHER" id="PTHR44259">
    <property type="entry name" value="OS07G0183000 PROTEIN-RELATED"/>
    <property type="match status" value="1"/>
</dbReference>
<organism evidence="3 4">
    <name type="scientific">Brassica cretica</name>
    <name type="common">Mustard</name>
    <dbReference type="NCBI Taxonomy" id="69181"/>
    <lineage>
        <taxon>Eukaryota</taxon>
        <taxon>Viridiplantae</taxon>
        <taxon>Streptophyta</taxon>
        <taxon>Embryophyta</taxon>
        <taxon>Tracheophyta</taxon>
        <taxon>Spermatophyta</taxon>
        <taxon>Magnoliopsida</taxon>
        <taxon>eudicotyledons</taxon>
        <taxon>Gunneridae</taxon>
        <taxon>Pentapetalae</taxon>
        <taxon>rosids</taxon>
        <taxon>malvids</taxon>
        <taxon>Brassicales</taxon>
        <taxon>Brassicaceae</taxon>
        <taxon>Brassiceae</taxon>
        <taxon>Brassica</taxon>
    </lineage>
</organism>
<dbReference type="PANTHER" id="PTHR44259:SF93">
    <property type="entry name" value="PROTEIN, PUTATIVE (DUF295)-RELATED"/>
    <property type="match status" value="1"/>
</dbReference>
<feature type="region of interest" description="Disordered" evidence="1">
    <location>
        <begin position="348"/>
        <end position="391"/>
    </location>
</feature>
<evidence type="ECO:0000259" key="2">
    <source>
        <dbReference type="Pfam" id="PF03478"/>
    </source>
</evidence>
<dbReference type="Pfam" id="PF03478">
    <property type="entry name" value="Beta-prop_KIB1-4"/>
    <property type="match status" value="1"/>
</dbReference>
<dbReference type="InterPro" id="IPR050942">
    <property type="entry name" value="F-box_BR-signaling"/>
</dbReference>
<dbReference type="AlphaFoldDB" id="A0A8S9RWH1"/>
<evidence type="ECO:0000256" key="1">
    <source>
        <dbReference type="SAM" id="MobiDB-lite"/>
    </source>
</evidence>
<feature type="compositionally biased region" description="Basic and acidic residues" evidence="1">
    <location>
        <begin position="348"/>
        <end position="378"/>
    </location>
</feature>
<dbReference type="EMBL" id="QGKX02000088">
    <property type="protein sequence ID" value="KAF3584926.1"/>
    <property type="molecule type" value="Genomic_DNA"/>
</dbReference>
<feature type="region of interest" description="Disordered" evidence="1">
    <location>
        <begin position="405"/>
        <end position="428"/>
    </location>
</feature>
<proteinExistence type="predicted"/>
<comment type="caution">
    <text evidence="3">The sequence shown here is derived from an EMBL/GenBank/DDBJ whole genome shotgun (WGS) entry which is preliminary data.</text>
</comment>
<evidence type="ECO:0000313" key="3">
    <source>
        <dbReference type="EMBL" id="KAF3584926.1"/>
    </source>
</evidence>
<feature type="compositionally biased region" description="Basic and acidic residues" evidence="1">
    <location>
        <begin position="409"/>
        <end position="419"/>
    </location>
</feature>
<sequence length="428" mass="49688">MSQLLLQRLSKFSPRWRNNHWKCPLFDAAKQDVLTVEKTIPEEMIVEGKGVGASHGWLFMEDQRDRSLSVTDVLNPLASKRETTVIPLPPLASLQLCQSKVGWNVAMSSSPPDEDDEDDWVVAIKFLGGQLSLCRPRRDLRWTNIQTPLLGYLDNSNLMYSKRDQCFYLPSPGGHHLFSYDIKDKDHPNPKFHVFQFRDLPELPQSEWEILVGSCYRTEYLVESASTGEHFLVKRYIQTYLKNGQDYKTKQFMVFREEETLEGGRYMCYTDNIGDVCIFLSSSEAFCVQASSFPGLKPNSIYYIGQGFDRSRPRDNSEAYRFTASRAEEAEHKDLHTSRYDMCRHDARHKIEERRRSPPDQDLSSRRVHKEPPRDWQTRRNRSPTPALDDVHDAMIQYIQYADPIESAGRNERLRKAEEEGQFEETAA</sequence>
<feature type="domain" description="KIB1-4 beta-propeller" evidence="2">
    <location>
        <begin position="39"/>
        <end position="313"/>
    </location>
</feature>
<name>A0A8S9RWH1_BRACR</name>
<accession>A0A8S9RWH1</accession>
<dbReference type="InterPro" id="IPR005174">
    <property type="entry name" value="KIB1-4_b-propeller"/>
</dbReference>
<reference evidence="3" key="1">
    <citation type="submission" date="2019-12" db="EMBL/GenBank/DDBJ databases">
        <title>Genome sequencing and annotation of Brassica cretica.</title>
        <authorList>
            <person name="Studholme D.J."/>
            <person name="Sarris P."/>
        </authorList>
    </citation>
    <scope>NUCLEOTIDE SEQUENCE</scope>
    <source>
        <strain evidence="3">PFS-109/04</strain>
        <tissue evidence="3">Leaf</tissue>
    </source>
</reference>
<protein>
    <recommendedName>
        <fullName evidence="2">KIB1-4 beta-propeller domain-containing protein</fullName>
    </recommendedName>
</protein>
<gene>
    <name evidence="3" type="ORF">F2Q69_00028277</name>
</gene>